<gene>
    <name evidence="1" type="ORF">MML48_6g00001710</name>
</gene>
<dbReference type="Proteomes" id="UP001056778">
    <property type="component" value="Chromosome 6"/>
</dbReference>
<sequence length="1468" mass="166731">MDELTSKIKDASELIAKLKEERLLVNEERKIIQHLNEKVVLTRADFTSEQCCRKTKFLNKAVFVAAKEVLDYRAVIHYGDFLRLLRNQPEQLAYWLATGERLCIDSQTFVEILYSVVTGLYGSILLQDDTNLMLALLKQLAYLQLVSSDNPRRLLRHGTCAFSKMYYLFHENLYSARLFLLSTLQNPIIKLIANVDIYLDIDPDKILIRFSPDDILEKFGQAGTEEYNTKLAEYHLYVTNTLVDVTNAFISSIQENLLCFPSTVAWLIWQIGEMMAKSFGENSKEVNAIATDLIFTLFICPAIVNPETYGICDAPVSDLARHNLMQIAQILQILALYRYEIPEKKSIDFTLFNLSPVTNMVSFLIQKNNLNDKPFSEKIPSINKAFVLFTEQDLYNLVNILNIKLSLINQIKLNSFKPCLFHLTVAKSQLPRSTSYTTYNNEILNPTVLIIPLNQEEAIPVGLLSEQKVINMQLEKEELCNSVKQSVLSNGDINTGQEKRTRFSNSHDDGSIGNTSDNLEAISEAASNHSVDSSIEMENEDQNDNDNDNLSDMVSANVSGRGSPNISGRDTPSSQVTENEDVRAHSEVRQPYLQQNHHMNKQIRSEIDDKFCKFEIKKLIEGDETVSIISDTWSTDVLASDSETIDATDGRQERQNFSAIIEQPLDHHISNPLLDISETQSESAWSMDALASDMERLTEVDNDDLVSVAPSDDTASVARSDDAAQIDDGTRSEIDEGSNVGMNDRRSSAPGASNPFAHNIDNNNFHPPSNYQEYRRIVETRQDASYLNSVTSMNNFEHNMENSSHLRISKKVEMNISKISELQGILNKRSDLAGPSGMNKNNMDEAVGNRQSNLVPKSSRSNKYEDMQLSNSSLNSSSSGSSNGSENQNKNNFSHKNEHWKGKAWANGSGSSLNITSTPSESTSELSVLSVNTLVSPVNNITYLDRKGAAMNPKILKPSVSTGAIPKSISFDTTADKNYREVEEDQKSKRATGFFGKFKMGFRNRRGKSIRADDYNVRFGGSAGDDEHTNNKRYEYTNKAMNFGSNVYFRFLIFLKKVIYFPENSEDILAKYRNKNVNDTSNQIPVNNTQSKPTKLADIIHGEVKIDYNMNSDYIYSDYKRKLRLVLSNTEQLHTISDDNGKDIKKYLEVVLQLELAKAKSLRQLSVVARTAEALRCIRTLDNGACHKLFAMLKEEYCQRSIYMRYLLNSKQILLNTEAYLNLLEEQLKRDKELCDNNLIDLCVRFFLEKQEKDIQDFCDEFQSLKLVDEKNDHLMTFLNDLHLLVKKDVIWQDTSKNQLNLAHLAIEQSVMTKVYVHALYPNGDGDRDRDRVLHDHLKKLSSMITPHHKDLMINKIYLNECPWLPAQEALQAMAAYRTPRDKVSCVIRCTTAIMDLLSFAQDRGSTTADDFIPVLVYVIIRVNPQALLSTIQYVNSFYSSQITGEDEYWWTQFCSAVEYTKTMDYSY</sequence>
<protein>
    <submittedName>
        <fullName evidence="1">Rab gdp/gtp exchange factor</fullName>
    </submittedName>
</protein>
<name>A0ACB9SX43_HOLOL</name>
<keyword evidence="2" id="KW-1185">Reference proteome</keyword>
<accession>A0ACB9SX43</accession>
<comment type="caution">
    <text evidence="1">The sequence shown here is derived from an EMBL/GenBank/DDBJ whole genome shotgun (WGS) entry which is preliminary data.</text>
</comment>
<proteinExistence type="predicted"/>
<organism evidence="1 2">
    <name type="scientific">Holotrichia oblita</name>
    <name type="common">Chafer beetle</name>
    <dbReference type="NCBI Taxonomy" id="644536"/>
    <lineage>
        <taxon>Eukaryota</taxon>
        <taxon>Metazoa</taxon>
        <taxon>Ecdysozoa</taxon>
        <taxon>Arthropoda</taxon>
        <taxon>Hexapoda</taxon>
        <taxon>Insecta</taxon>
        <taxon>Pterygota</taxon>
        <taxon>Neoptera</taxon>
        <taxon>Endopterygota</taxon>
        <taxon>Coleoptera</taxon>
        <taxon>Polyphaga</taxon>
        <taxon>Scarabaeiformia</taxon>
        <taxon>Scarabaeidae</taxon>
        <taxon>Melolonthinae</taxon>
        <taxon>Holotrichia</taxon>
    </lineage>
</organism>
<evidence type="ECO:0000313" key="1">
    <source>
        <dbReference type="EMBL" id="KAI4459150.1"/>
    </source>
</evidence>
<dbReference type="EMBL" id="CM043020">
    <property type="protein sequence ID" value="KAI4459150.1"/>
    <property type="molecule type" value="Genomic_DNA"/>
</dbReference>
<evidence type="ECO:0000313" key="2">
    <source>
        <dbReference type="Proteomes" id="UP001056778"/>
    </source>
</evidence>
<reference evidence="1" key="1">
    <citation type="submission" date="2022-04" db="EMBL/GenBank/DDBJ databases">
        <title>Chromosome-scale genome assembly of Holotrichia oblita Faldermann.</title>
        <authorList>
            <person name="Rongchong L."/>
        </authorList>
    </citation>
    <scope>NUCLEOTIDE SEQUENCE</scope>
    <source>
        <strain evidence="1">81SQS9</strain>
    </source>
</reference>